<dbReference type="GO" id="GO:0016994">
    <property type="term" value="F:precorrin-6A reductase activity"/>
    <property type="evidence" value="ECO:0007669"/>
    <property type="project" value="UniProtKB-EC"/>
</dbReference>
<dbReference type="PANTHER" id="PTHR36925">
    <property type="entry name" value="COBALT-PRECORRIN-6A REDUCTASE"/>
    <property type="match status" value="1"/>
</dbReference>
<dbReference type="RefSeq" id="WP_308449526.1">
    <property type="nucleotide sequence ID" value="NZ_JAJEQC010000009.1"/>
</dbReference>
<comment type="caution">
    <text evidence="4">The sequence shown here is derived from an EMBL/GenBank/DDBJ whole genome shotgun (WGS) entry which is preliminary data.</text>
</comment>
<evidence type="ECO:0000313" key="5">
    <source>
        <dbReference type="Proteomes" id="UP001199424"/>
    </source>
</evidence>
<proteinExistence type="predicted"/>
<evidence type="ECO:0000256" key="1">
    <source>
        <dbReference type="ARBA" id="ARBA00004953"/>
    </source>
</evidence>
<reference evidence="4" key="1">
    <citation type="submission" date="2021-10" db="EMBL/GenBank/DDBJ databases">
        <title>Anaerobic single-cell dispensing facilitates the cultivation of human gut bacteria.</title>
        <authorList>
            <person name="Afrizal A."/>
        </authorList>
    </citation>
    <scope>NUCLEOTIDE SEQUENCE</scope>
    <source>
        <strain evidence="4">CLA-AA-H250</strain>
    </source>
</reference>
<organism evidence="4 5">
    <name type="scientific">Hominenteromicrobium mulieris</name>
    <dbReference type="NCBI Taxonomy" id="2885357"/>
    <lineage>
        <taxon>Bacteria</taxon>
        <taxon>Bacillati</taxon>
        <taxon>Bacillota</taxon>
        <taxon>Clostridia</taxon>
        <taxon>Eubacteriales</taxon>
        <taxon>Oscillospiraceae</taxon>
        <taxon>Hominenteromicrobium</taxon>
    </lineage>
</organism>
<gene>
    <name evidence="4" type="primary">cobK</name>
    <name evidence="4" type="ORF">LKD31_09630</name>
</gene>
<comment type="pathway">
    <text evidence="1">Cofactor biosynthesis; adenosylcobalamin biosynthesis.</text>
</comment>
<keyword evidence="3 4" id="KW-0560">Oxidoreductase</keyword>
<evidence type="ECO:0000256" key="2">
    <source>
        <dbReference type="ARBA" id="ARBA00022573"/>
    </source>
</evidence>
<evidence type="ECO:0000256" key="3">
    <source>
        <dbReference type="ARBA" id="ARBA00023002"/>
    </source>
</evidence>
<keyword evidence="2" id="KW-0169">Cobalamin biosynthesis</keyword>
<dbReference type="InterPro" id="IPR003723">
    <property type="entry name" value="Precorrin-6x_reduct"/>
</dbReference>
<dbReference type="PROSITE" id="PS51014">
    <property type="entry name" value="COBK_CBIJ"/>
    <property type="match status" value="1"/>
</dbReference>
<dbReference type="PANTHER" id="PTHR36925:SF1">
    <property type="entry name" value="COBALT-PRECORRIN-6A REDUCTASE"/>
    <property type="match status" value="1"/>
</dbReference>
<accession>A0AAE3ANQ3</accession>
<protein>
    <submittedName>
        <fullName evidence="4">Precorrin-6A reductase</fullName>
        <ecNumber evidence="4">1.3.1.54</ecNumber>
    </submittedName>
</protein>
<dbReference type="NCBIfam" id="TIGR00715">
    <property type="entry name" value="precor6x_red"/>
    <property type="match status" value="1"/>
</dbReference>
<keyword evidence="5" id="KW-1185">Reference proteome</keyword>
<dbReference type="EC" id="1.3.1.54" evidence="4"/>
<dbReference type="EMBL" id="JAJEQC010000009">
    <property type="protein sequence ID" value="MCC2137278.1"/>
    <property type="molecule type" value="Genomic_DNA"/>
</dbReference>
<dbReference type="AlphaFoldDB" id="A0AAE3ANQ3"/>
<name>A0AAE3ANQ3_9FIRM</name>
<evidence type="ECO:0000313" key="4">
    <source>
        <dbReference type="EMBL" id="MCC2137278.1"/>
    </source>
</evidence>
<dbReference type="Proteomes" id="UP001199424">
    <property type="component" value="Unassembled WGS sequence"/>
</dbReference>
<sequence length="244" mass="26739">MKAVVFSGTTEGRQFSKILANLGVEVLVSVATEIGAEEQDENENITIHVGRCTAAEMTKLLHGASICVDATHPYATEATRTICEACETTGVEYHRLLRTESELPKNSIVFGTAAEAAEYLESTAGNVLLTTGAKELSAFKNLDIKRIFPRVLPTLDGIRACEALDIPHRNIIAMQGPFSLDLNRVILEQFNIQWLVTKDGGAVGGFMEKAKACEYCGARLLVLRRPRENGETVESILERCRELL</sequence>
<dbReference type="GO" id="GO:0009236">
    <property type="term" value="P:cobalamin biosynthetic process"/>
    <property type="evidence" value="ECO:0007669"/>
    <property type="project" value="UniProtKB-KW"/>
</dbReference>
<dbReference type="Pfam" id="PF02571">
    <property type="entry name" value="CbiJ"/>
    <property type="match status" value="1"/>
</dbReference>